<evidence type="ECO:0000313" key="1">
    <source>
        <dbReference type="EMBL" id="CAI9940889.1"/>
    </source>
</evidence>
<evidence type="ECO:0000313" key="3">
    <source>
        <dbReference type="Proteomes" id="UP001642409"/>
    </source>
</evidence>
<reference evidence="1" key="1">
    <citation type="submission" date="2023-06" db="EMBL/GenBank/DDBJ databases">
        <authorList>
            <person name="Kurt Z."/>
        </authorList>
    </citation>
    <scope>NUCLEOTIDE SEQUENCE</scope>
</reference>
<protein>
    <submittedName>
        <fullName evidence="2">Hypothetical_protein</fullName>
    </submittedName>
</protein>
<dbReference type="Proteomes" id="UP001642409">
    <property type="component" value="Unassembled WGS sequence"/>
</dbReference>
<accession>A0AA86PJV2</accession>
<comment type="caution">
    <text evidence="1">The sequence shown here is derived from an EMBL/GenBank/DDBJ whole genome shotgun (WGS) entry which is preliminary data.</text>
</comment>
<organism evidence="1">
    <name type="scientific">Hexamita inflata</name>
    <dbReference type="NCBI Taxonomy" id="28002"/>
    <lineage>
        <taxon>Eukaryota</taxon>
        <taxon>Metamonada</taxon>
        <taxon>Diplomonadida</taxon>
        <taxon>Hexamitidae</taxon>
        <taxon>Hexamitinae</taxon>
        <taxon>Hexamita</taxon>
    </lineage>
</organism>
<proteinExistence type="predicted"/>
<dbReference type="EMBL" id="CAXDID020000464">
    <property type="protein sequence ID" value="CAL6094185.1"/>
    <property type="molecule type" value="Genomic_DNA"/>
</dbReference>
<reference evidence="2 3" key="2">
    <citation type="submission" date="2024-07" db="EMBL/GenBank/DDBJ databases">
        <authorList>
            <person name="Akdeniz Z."/>
        </authorList>
    </citation>
    <scope>NUCLEOTIDE SEQUENCE [LARGE SCALE GENOMIC DNA]</scope>
</reference>
<dbReference type="AlphaFoldDB" id="A0AA86PJV2"/>
<dbReference type="EMBL" id="CATOUU010000684">
    <property type="protein sequence ID" value="CAI9940889.1"/>
    <property type="molecule type" value="Genomic_DNA"/>
</dbReference>
<evidence type="ECO:0000313" key="2">
    <source>
        <dbReference type="EMBL" id="CAL6094185.1"/>
    </source>
</evidence>
<gene>
    <name evidence="1" type="ORF">HINF_LOCUS28534</name>
    <name evidence="2" type="ORF">HINF_LOCUS67348</name>
</gene>
<name>A0AA86PJV2_9EUKA</name>
<sequence length="125" mass="14407">MRIWLVAMNACAWKQMRHRRAVKIKSGEKTSEFRFQEFQQSSQYLYIHLSQSIRVSQLVPEVAEKLGFLSRNPATEADENSETLFQFLEVDLEPVSPILTGPVSHNQSYPSRKRTALSCFLSKVT</sequence>
<keyword evidence="3" id="KW-1185">Reference proteome</keyword>